<evidence type="ECO:0000256" key="1">
    <source>
        <dbReference type="SAM" id="MobiDB-lite"/>
    </source>
</evidence>
<dbReference type="GO" id="GO:0042734">
    <property type="term" value="C:presynaptic membrane"/>
    <property type="evidence" value="ECO:0007669"/>
    <property type="project" value="TreeGrafter"/>
</dbReference>
<proteinExistence type="predicted"/>
<name>A0AAV4RJ43_CAEEX</name>
<accession>A0AAV4RJ43</accession>
<dbReference type="PANTHER" id="PTHR12157:SF21">
    <property type="entry name" value="RAB3 INTERACTING MOLECULE, ISOFORM F"/>
    <property type="match status" value="1"/>
</dbReference>
<evidence type="ECO:0000313" key="3">
    <source>
        <dbReference type="Proteomes" id="UP001054945"/>
    </source>
</evidence>
<dbReference type="GO" id="GO:0042391">
    <property type="term" value="P:regulation of membrane potential"/>
    <property type="evidence" value="ECO:0007669"/>
    <property type="project" value="TreeGrafter"/>
</dbReference>
<dbReference type="GO" id="GO:0031267">
    <property type="term" value="F:small GTPase binding"/>
    <property type="evidence" value="ECO:0007669"/>
    <property type="project" value="InterPro"/>
</dbReference>
<protein>
    <submittedName>
        <fullName evidence="2">Uncharacterized protein</fullName>
    </submittedName>
</protein>
<organism evidence="2 3">
    <name type="scientific">Caerostris extrusa</name>
    <name type="common">Bark spider</name>
    <name type="synonym">Caerostris bankana</name>
    <dbReference type="NCBI Taxonomy" id="172846"/>
    <lineage>
        <taxon>Eukaryota</taxon>
        <taxon>Metazoa</taxon>
        <taxon>Ecdysozoa</taxon>
        <taxon>Arthropoda</taxon>
        <taxon>Chelicerata</taxon>
        <taxon>Arachnida</taxon>
        <taxon>Araneae</taxon>
        <taxon>Araneomorphae</taxon>
        <taxon>Entelegynae</taxon>
        <taxon>Araneoidea</taxon>
        <taxon>Araneidae</taxon>
        <taxon>Caerostris</taxon>
    </lineage>
</organism>
<dbReference type="GO" id="GO:0048791">
    <property type="term" value="P:calcium ion-regulated exocytosis of neurotransmitter"/>
    <property type="evidence" value="ECO:0007669"/>
    <property type="project" value="TreeGrafter"/>
</dbReference>
<dbReference type="GO" id="GO:0044325">
    <property type="term" value="F:transmembrane transporter binding"/>
    <property type="evidence" value="ECO:0007669"/>
    <property type="project" value="TreeGrafter"/>
</dbReference>
<feature type="region of interest" description="Disordered" evidence="1">
    <location>
        <begin position="1"/>
        <end position="51"/>
    </location>
</feature>
<reference evidence="2 3" key="1">
    <citation type="submission" date="2021-06" db="EMBL/GenBank/DDBJ databases">
        <title>Caerostris extrusa draft genome.</title>
        <authorList>
            <person name="Kono N."/>
            <person name="Arakawa K."/>
        </authorList>
    </citation>
    <scope>NUCLEOTIDE SEQUENCE [LARGE SCALE GENOMIC DNA]</scope>
</reference>
<dbReference type="PANTHER" id="PTHR12157">
    <property type="entry name" value="REGULATING SYNAPTIC MEMBRANE EXOCYTOSIS PROTEIN"/>
    <property type="match status" value="1"/>
</dbReference>
<dbReference type="AlphaFoldDB" id="A0AAV4RJ43"/>
<gene>
    <name evidence="2" type="ORF">CEXT_200051</name>
</gene>
<dbReference type="GO" id="GO:0048788">
    <property type="term" value="C:cytoskeleton of presynaptic active zone"/>
    <property type="evidence" value="ECO:0007669"/>
    <property type="project" value="TreeGrafter"/>
</dbReference>
<dbReference type="InterPro" id="IPR039032">
    <property type="entry name" value="Rim-like"/>
</dbReference>
<dbReference type="EMBL" id="BPLR01007899">
    <property type="protein sequence ID" value="GIY20507.1"/>
    <property type="molecule type" value="Genomic_DNA"/>
</dbReference>
<evidence type="ECO:0000313" key="2">
    <source>
        <dbReference type="EMBL" id="GIY20507.1"/>
    </source>
</evidence>
<sequence>MESVVRNDSLSSDQSESVRPPPPKPHKNKRGKKLRQRSVSSSEDDLQSTPALAAKKLTQRVKVLARKTFSNTFS</sequence>
<feature type="compositionally biased region" description="Polar residues" evidence="1">
    <location>
        <begin position="1"/>
        <end position="17"/>
    </location>
</feature>
<comment type="caution">
    <text evidence="2">The sequence shown here is derived from an EMBL/GenBank/DDBJ whole genome shotgun (WGS) entry which is preliminary data.</text>
</comment>
<dbReference type="Proteomes" id="UP001054945">
    <property type="component" value="Unassembled WGS sequence"/>
</dbReference>
<dbReference type="GO" id="GO:0050806">
    <property type="term" value="P:positive regulation of synaptic transmission"/>
    <property type="evidence" value="ECO:0007669"/>
    <property type="project" value="TreeGrafter"/>
</dbReference>
<feature type="compositionally biased region" description="Basic residues" evidence="1">
    <location>
        <begin position="24"/>
        <end position="36"/>
    </location>
</feature>
<keyword evidence="3" id="KW-1185">Reference proteome</keyword>
<dbReference type="GO" id="GO:0048167">
    <property type="term" value="P:regulation of synaptic plasticity"/>
    <property type="evidence" value="ECO:0007669"/>
    <property type="project" value="TreeGrafter"/>
</dbReference>